<evidence type="ECO:0000313" key="3">
    <source>
        <dbReference type="Proteomes" id="UP000294844"/>
    </source>
</evidence>
<evidence type="ECO:0000313" key="2">
    <source>
        <dbReference type="EMBL" id="TEA03086.1"/>
    </source>
</evidence>
<dbReference type="Proteomes" id="UP000295685">
    <property type="component" value="Unassembled WGS sequence"/>
</dbReference>
<gene>
    <name evidence="2" type="ORF">CCUG60883_03710</name>
    <name evidence="1" type="ORF">CCUG60885_00426</name>
</gene>
<dbReference type="EMBL" id="PECK01000001">
    <property type="protein sequence ID" value="TDZ98556.1"/>
    <property type="molecule type" value="Genomic_DNA"/>
</dbReference>
<dbReference type="Proteomes" id="UP000294844">
    <property type="component" value="Unassembled WGS sequence"/>
</dbReference>
<accession>A0A4R8SLH9</accession>
<evidence type="ECO:0000313" key="1">
    <source>
        <dbReference type="EMBL" id="TDZ98556.1"/>
    </source>
</evidence>
<dbReference type="EMBL" id="PECM01000009">
    <property type="protein sequence ID" value="TEA03086.1"/>
    <property type="molecule type" value="Genomic_DNA"/>
</dbReference>
<dbReference type="AlphaFoldDB" id="A0A4R8SLH9"/>
<evidence type="ECO:0000313" key="4">
    <source>
        <dbReference type="Proteomes" id="UP000295685"/>
    </source>
</evidence>
<protein>
    <submittedName>
        <fullName evidence="1">Uncharacterized protein</fullName>
    </submittedName>
</protein>
<reference evidence="3 4" key="1">
    <citation type="journal article" date="2019" name="Sci. Rep.">
        <title>Extended insight into the Mycobacterium chelonae-abscessus complex through whole genome sequencing of Mycobacterium salmoniphilum outbreak and Mycobacterium salmoniphilum-like strains.</title>
        <authorList>
            <person name="Behra P.R.K."/>
            <person name="Das S."/>
            <person name="Pettersson B.M.F."/>
            <person name="Shirreff L."/>
            <person name="DuCote T."/>
            <person name="Jacobsson K.G."/>
            <person name="Ennis D.G."/>
            <person name="Kirsebom L.A."/>
        </authorList>
    </citation>
    <scope>NUCLEOTIDE SEQUENCE [LARGE SCALE GENOMIC DNA]</scope>
    <source>
        <strain evidence="2 3">CCUG 60883</strain>
        <strain evidence="1 4">CCUG 60885</strain>
    </source>
</reference>
<comment type="caution">
    <text evidence="1">The sequence shown here is derived from an EMBL/GenBank/DDBJ whole genome shotgun (WGS) entry which is preliminary data.</text>
</comment>
<organism evidence="1 4">
    <name type="scientific">Mycobacteroides salmoniphilum</name>
    <dbReference type="NCBI Taxonomy" id="404941"/>
    <lineage>
        <taxon>Bacteria</taxon>
        <taxon>Bacillati</taxon>
        <taxon>Actinomycetota</taxon>
        <taxon>Actinomycetes</taxon>
        <taxon>Mycobacteriales</taxon>
        <taxon>Mycobacteriaceae</taxon>
        <taxon>Mycobacteroides</taxon>
    </lineage>
</organism>
<proteinExistence type="predicted"/>
<keyword evidence="3" id="KW-1185">Reference proteome</keyword>
<dbReference type="RefSeq" id="WP_134144682.1">
    <property type="nucleotide sequence ID" value="NZ_PECK01000001.1"/>
</dbReference>
<sequence length="190" mass="20234">MTTPPAYPGPEWLDANAIAARTGGIRRPNTVRTWWNKKDNGLAFEVFATLSPKSNKRSHRDVVDTYLRSLGITPHIPPGETVGDRGGPAPHADFSGMQGAAGQPRLADVLDALMSVKAAADAAMEAIIVEAQGAALQTDAAVQQAQATAQQAHTRLQTYKKLQTMLHGYDMALSVLVHPHSPPPAPNSTD</sequence>
<name>A0A4R8SLH9_9MYCO</name>